<evidence type="ECO:0000256" key="1">
    <source>
        <dbReference type="SAM" id="Phobius"/>
    </source>
</evidence>
<feature type="transmembrane region" description="Helical" evidence="1">
    <location>
        <begin position="206"/>
        <end position="230"/>
    </location>
</feature>
<comment type="caution">
    <text evidence="2">The sequence shown here is derived from an EMBL/GenBank/DDBJ whole genome shotgun (WGS) entry which is preliminary data.</text>
</comment>
<feature type="transmembrane region" description="Helical" evidence="1">
    <location>
        <begin position="54"/>
        <end position="78"/>
    </location>
</feature>
<dbReference type="AlphaFoldDB" id="A0ABD5UCX5"/>
<dbReference type="EMBL" id="JBHSXM010000001">
    <property type="protein sequence ID" value="MFC6837380.1"/>
    <property type="molecule type" value="Genomic_DNA"/>
</dbReference>
<sequence length="245" mass="26904">MARVEFGETWVYESIVSALPGIDVSRRLAIAIQLGIFEVGVLLSAWYYDLWGAALAGTAAVFVAALGSVEMLRISSLVRSESLPHTYRQLLFGSSIEVVLGVLAYVALITQIFVFAPQRGGDSLLDTLIGPEPPVVVVYLILLVLWDVCYRIGTAWWASVVALWRSVRYRFDPRTARALRRSDLEIVAFATAQLVLYPFVADQPVIQTVILGHVAAVWGVSGLSAVLVTVRARDEAENRRESAAR</sequence>
<reference evidence="2 3" key="1">
    <citation type="journal article" date="2019" name="Int. J. Syst. Evol. Microbiol.">
        <title>The Global Catalogue of Microorganisms (GCM) 10K type strain sequencing project: providing services to taxonomists for standard genome sequencing and annotation.</title>
        <authorList>
            <consortium name="The Broad Institute Genomics Platform"/>
            <consortium name="The Broad Institute Genome Sequencing Center for Infectious Disease"/>
            <person name="Wu L."/>
            <person name="Ma J."/>
        </authorList>
    </citation>
    <scope>NUCLEOTIDE SEQUENCE [LARGE SCALE GENOMIC DNA]</scope>
    <source>
        <strain evidence="2 3">PSRA2</strain>
    </source>
</reference>
<keyword evidence="3" id="KW-1185">Reference proteome</keyword>
<dbReference type="Pfam" id="PF24374">
    <property type="entry name" value="DUF7530"/>
    <property type="match status" value="1"/>
</dbReference>
<organism evidence="2 3">
    <name type="scientific">Halomarina ordinaria</name>
    <dbReference type="NCBI Taxonomy" id="3033939"/>
    <lineage>
        <taxon>Archaea</taxon>
        <taxon>Methanobacteriati</taxon>
        <taxon>Methanobacteriota</taxon>
        <taxon>Stenosarchaea group</taxon>
        <taxon>Halobacteria</taxon>
        <taxon>Halobacteriales</taxon>
        <taxon>Natronomonadaceae</taxon>
        <taxon>Halomarina</taxon>
    </lineage>
</organism>
<feature type="transmembrane region" description="Helical" evidence="1">
    <location>
        <begin position="136"/>
        <end position="164"/>
    </location>
</feature>
<proteinExistence type="predicted"/>
<feature type="transmembrane region" description="Helical" evidence="1">
    <location>
        <begin position="184"/>
        <end position="200"/>
    </location>
</feature>
<feature type="transmembrane region" description="Helical" evidence="1">
    <location>
        <begin position="90"/>
        <end position="116"/>
    </location>
</feature>
<accession>A0ABD5UCX5</accession>
<dbReference type="RefSeq" id="WP_304449045.1">
    <property type="nucleotide sequence ID" value="NZ_JARRAH010000001.1"/>
</dbReference>
<keyword evidence="1" id="KW-1133">Transmembrane helix</keyword>
<gene>
    <name evidence="2" type="ORF">ACFQHK_12770</name>
</gene>
<evidence type="ECO:0000313" key="2">
    <source>
        <dbReference type="EMBL" id="MFC6837380.1"/>
    </source>
</evidence>
<dbReference type="InterPro" id="IPR055952">
    <property type="entry name" value="DUF7530"/>
</dbReference>
<name>A0ABD5UCX5_9EURY</name>
<keyword evidence="1" id="KW-0472">Membrane</keyword>
<keyword evidence="1" id="KW-0812">Transmembrane</keyword>
<evidence type="ECO:0000313" key="3">
    <source>
        <dbReference type="Proteomes" id="UP001596406"/>
    </source>
</evidence>
<protein>
    <submittedName>
        <fullName evidence="2">Uncharacterized protein</fullName>
    </submittedName>
</protein>
<dbReference type="Proteomes" id="UP001596406">
    <property type="component" value="Unassembled WGS sequence"/>
</dbReference>